<feature type="binding site" evidence="5">
    <location>
        <position position="201"/>
    </location>
    <ligand>
        <name>Zn(2+)</name>
        <dbReference type="ChEBI" id="CHEBI:29105"/>
    </ligand>
</feature>
<evidence type="ECO:0000313" key="10">
    <source>
        <dbReference type="Proteomes" id="UP000677305"/>
    </source>
</evidence>
<dbReference type="KEGG" id="vgu:HYG85_11000"/>
<comment type="cofactor">
    <cofactor evidence="5">
        <name>Zn(2+)</name>
        <dbReference type="ChEBI" id="CHEBI:29105"/>
    </cofactor>
    <text evidence="5">Binds 1 zinc ion per subunit.</text>
</comment>
<evidence type="ECO:0000259" key="7">
    <source>
        <dbReference type="Pfam" id="PF20511"/>
    </source>
</evidence>
<dbReference type="GO" id="GO:0004476">
    <property type="term" value="F:mannose-6-phosphate isomerase activity"/>
    <property type="evidence" value="ECO:0007669"/>
    <property type="project" value="InterPro"/>
</dbReference>
<evidence type="ECO:0000256" key="2">
    <source>
        <dbReference type="ARBA" id="ARBA00022833"/>
    </source>
</evidence>
<dbReference type="PANTHER" id="PTHR42742">
    <property type="entry name" value="TRANSCRIPTIONAL REPRESSOR MPRA"/>
    <property type="match status" value="1"/>
</dbReference>
<dbReference type="EMBL" id="CP058561">
    <property type="protein sequence ID" value="QUH29417.1"/>
    <property type="molecule type" value="Genomic_DNA"/>
</dbReference>
<dbReference type="GO" id="GO:0008270">
    <property type="term" value="F:zinc ion binding"/>
    <property type="evidence" value="ECO:0007669"/>
    <property type="project" value="InterPro"/>
</dbReference>
<proteinExistence type="predicted"/>
<dbReference type="Pfam" id="PF20511">
    <property type="entry name" value="PMI_typeI_cat"/>
    <property type="match status" value="1"/>
</dbReference>
<dbReference type="Gene3D" id="2.60.120.10">
    <property type="entry name" value="Jelly Rolls"/>
    <property type="match status" value="2"/>
</dbReference>
<dbReference type="PIRSF" id="PIRSF036894">
    <property type="entry name" value="PMI_Firm_short"/>
    <property type="match status" value="1"/>
</dbReference>
<protein>
    <recommendedName>
        <fullName evidence="3">Phosphohexomutase</fullName>
    </recommendedName>
    <alternativeName>
        <fullName evidence="4">Phosphomannose isomerase</fullName>
    </alternativeName>
</protein>
<keyword evidence="10" id="KW-1185">Reference proteome</keyword>
<keyword evidence="1 5" id="KW-0479">Metal-binding</keyword>
<dbReference type="AlphaFoldDB" id="A0A8J8MAL2"/>
<evidence type="ECO:0000256" key="4">
    <source>
        <dbReference type="ARBA" id="ARBA00030762"/>
    </source>
</evidence>
<dbReference type="InterPro" id="IPR014710">
    <property type="entry name" value="RmlC-like_jellyroll"/>
</dbReference>
<feature type="binding site" evidence="5">
    <location>
        <position position="136"/>
    </location>
    <ligand>
        <name>Zn(2+)</name>
        <dbReference type="ChEBI" id="CHEBI:29105"/>
    </ligand>
</feature>
<dbReference type="InterPro" id="IPR051804">
    <property type="entry name" value="Carb_Metab_Reg_Kinase/Isom"/>
</dbReference>
<reference evidence="9 10" key="1">
    <citation type="submission" date="2020-07" db="EMBL/GenBank/DDBJ databases">
        <title>Vallitalea guaymasensis genome.</title>
        <authorList>
            <person name="Postec A."/>
        </authorList>
    </citation>
    <scope>NUCLEOTIDE SEQUENCE [LARGE SCALE GENOMIC DNA]</scope>
    <source>
        <strain evidence="9 10">Ra1766G1</strain>
    </source>
</reference>
<dbReference type="SUPFAM" id="SSF51182">
    <property type="entry name" value="RmlC-like cupins"/>
    <property type="match status" value="1"/>
</dbReference>
<dbReference type="Proteomes" id="UP000677305">
    <property type="component" value="Chromosome"/>
</dbReference>
<dbReference type="Pfam" id="PF21621">
    <property type="entry name" value="MPI_cupin_dom"/>
    <property type="match status" value="1"/>
</dbReference>
<dbReference type="InterPro" id="IPR046457">
    <property type="entry name" value="PMI_typeI_cat"/>
</dbReference>
<dbReference type="PANTHER" id="PTHR42742:SF3">
    <property type="entry name" value="FRUCTOKINASE"/>
    <property type="match status" value="1"/>
</dbReference>
<dbReference type="GO" id="GO:0005975">
    <property type="term" value="P:carbohydrate metabolic process"/>
    <property type="evidence" value="ECO:0007669"/>
    <property type="project" value="InterPro"/>
</dbReference>
<organism evidence="9 10">
    <name type="scientific">Vallitalea guaymasensis</name>
    <dbReference type="NCBI Taxonomy" id="1185412"/>
    <lineage>
        <taxon>Bacteria</taxon>
        <taxon>Bacillati</taxon>
        <taxon>Bacillota</taxon>
        <taxon>Clostridia</taxon>
        <taxon>Lachnospirales</taxon>
        <taxon>Vallitaleaceae</taxon>
        <taxon>Vallitalea</taxon>
    </lineage>
</organism>
<evidence type="ECO:0000256" key="1">
    <source>
        <dbReference type="ARBA" id="ARBA00022723"/>
    </source>
</evidence>
<evidence type="ECO:0000256" key="5">
    <source>
        <dbReference type="PIRSR" id="PIRSR036894-1"/>
    </source>
</evidence>
<dbReference type="InterPro" id="IPR049071">
    <property type="entry name" value="MPI_cupin_dom"/>
</dbReference>
<dbReference type="InterPro" id="IPR014628">
    <property type="entry name" value="Man6P_isomerase_Firm_short"/>
</dbReference>
<accession>A0A8J8MAL2</accession>
<dbReference type="InterPro" id="IPR011051">
    <property type="entry name" value="RmlC_Cupin_sf"/>
</dbReference>
<dbReference type="CDD" id="cd07010">
    <property type="entry name" value="cupin_PMI_type_I_N_bac"/>
    <property type="match status" value="1"/>
</dbReference>
<feature type="active site" evidence="6">
    <location>
        <position position="221"/>
    </location>
</feature>
<evidence type="ECO:0000256" key="6">
    <source>
        <dbReference type="PIRSR" id="PIRSR036894-2"/>
    </source>
</evidence>
<gene>
    <name evidence="9" type="ORF">HYG85_11000</name>
</gene>
<dbReference type="RefSeq" id="WP_212693497.1">
    <property type="nucleotide sequence ID" value="NZ_CP058561.1"/>
</dbReference>
<evidence type="ECO:0000259" key="8">
    <source>
        <dbReference type="Pfam" id="PF21621"/>
    </source>
</evidence>
<feature type="domain" description="Phosphomannose isomerase type I catalytic" evidence="7">
    <location>
        <begin position="27"/>
        <end position="129"/>
    </location>
</feature>
<keyword evidence="9" id="KW-0413">Isomerase</keyword>
<keyword evidence="2 5" id="KW-0862">Zinc</keyword>
<evidence type="ECO:0000313" key="9">
    <source>
        <dbReference type="EMBL" id="QUH29417.1"/>
    </source>
</evidence>
<evidence type="ECO:0000256" key="3">
    <source>
        <dbReference type="ARBA" id="ARBA00029741"/>
    </source>
</evidence>
<sequence length="365" mass="41242">MDYKKLSKIPLKLMSNRVYRPFIGGKSIDEWEGNDNPKDNHYGERWIASLINIRSQEINDKEGLSKLMIEGNTVTLKEVIESSPQDFLGANHYKKYGTSLAILVKALDAYSRLIIQIHPNKETAKKLFNSPFGKTEAWYIIGGRNIDGEDPYILIGFKEGIKKEEYIKLFETQDIKALENSMHKFPAKEGDVFLIEGGVPHAIGSGCFLIEIQEPTDYTIRVEKTAPDGREIDAFSCHQGLGFHKMFDCFNFQGLSHEKTAQKYKLEPSILLDNDDATVISLISEKDTPLFTMEKIVVKKTLSFNKANNFAVVTVLKGKGKLLCNGEEVELNQGDELFLPYEAKVLTWVNELDEPLELVVCLPPS</sequence>
<feature type="binding site" evidence="5">
    <location>
        <position position="118"/>
    </location>
    <ligand>
        <name>Zn(2+)</name>
        <dbReference type="ChEBI" id="CHEBI:29105"/>
    </ligand>
</feature>
<name>A0A8J8MAL2_9FIRM</name>
<feature type="domain" description="Mannose-6-phosphate isomerase cupin" evidence="8">
    <location>
        <begin position="290"/>
        <end position="344"/>
    </location>
</feature>